<accession>A0A9Q3IY43</accession>
<organism evidence="1 2">
    <name type="scientific">Austropuccinia psidii MF-1</name>
    <dbReference type="NCBI Taxonomy" id="1389203"/>
    <lineage>
        <taxon>Eukaryota</taxon>
        <taxon>Fungi</taxon>
        <taxon>Dikarya</taxon>
        <taxon>Basidiomycota</taxon>
        <taxon>Pucciniomycotina</taxon>
        <taxon>Pucciniomycetes</taxon>
        <taxon>Pucciniales</taxon>
        <taxon>Sphaerophragmiaceae</taxon>
        <taxon>Austropuccinia</taxon>
    </lineage>
</organism>
<dbReference type="EMBL" id="AVOT02058120">
    <property type="protein sequence ID" value="MBW0552071.1"/>
    <property type="molecule type" value="Genomic_DNA"/>
</dbReference>
<dbReference type="Proteomes" id="UP000765509">
    <property type="component" value="Unassembled WGS sequence"/>
</dbReference>
<evidence type="ECO:0000313" key="1">
    <source>
        <dbReference type="EMBL" id="MBW0552071.1"/>
    </source>
</evidence>
<evidence type="ECO:0000313" key="2">
    <source>
        <dbReference type="Proteomes" id="UP000765509"/>
    </source>
</evidence>
<gene>
    <name evidence="1" type="ORF">O181_091786</name>
</gene>
<sequence>MLVRINKRTHLNPVVTTQRGYDGQISKLPRIKRICVPKNLYPAPKGWGPPIGIQVLFSMTSRTYAHIWKIRNIIMIFLGIVKRQRGERRNTPGHRHSSVLLNNLMIIMYWAQ</sequence>
<reference evidence="1" key="1">
    <citation type="submission" date="2021-03" db="EMBL/GenBank/DDBJ databases">
        <title>Draft genome sequence of rust myrtle Austropuccinia psidii MF-1, a brazilian biotype.</title>
        <authorList>
            <person name="Quecine M.C."/>
            <person name="Pachon D.M.R."/>
            <person name="Bonatelli M.L."/>
            <person name="Correr F.H."/>
            <person name="Franceschini L.M."/>
            <person name="Leite T.F."/>
            <person name="Margarido G.R.A."/>
            <person name="Almeida C.A."/>
            <person name="Ferrarezi J.A."/>
            <person name="Labate C.A."/>
        </authorList>
    </citation>
    <scope>NUCLEOTIDE SEQUENCE</scope>
    <source>
        <strain evidence="1">MF-1</strain>
    </source>
</reference>
<name>A0A9Q3IY43_9BASI</name>
<proteinExistence type="predicted"/>
<comment type="caution">
    <text evidence="1">The sequence shown here is derived from an EMBL/GenBank/DDBJ whole genome shotgun (WGS) entry which is preliminary data.</text>
</comment>
<keyword evidence="2" id="KW-1185">Reference proteome</keyword>
<protein>
    <submittedName>
        <fullName evidence="1">Uncharacterized protein</fullName>
    </submittedName>
</protein>
<dbReference type="AlphaFoldDB" id="A0A9Q3IY43"/>